<dbReference type="InterPro" id="IPR010971">
    <property type="entry name" value="UbiH/COQ6"/>
</dbReference>
<comment type="pathway">
    <text evidence="2">Cofactor biosynthesis; ubiquinone biosynthesis.</text>
</comment>
<accession>A0ABT2RG04</accession>
<keyword evidence="6 9" id="KW-0560">Oxidoreductase</keyword>
<keyword evidence="4" id="KW-0285">Flavoprotein</keyword>
<dbReference type="EMBL" id="JAMHKS010000077">
    <property type="protein sequence ID" value="MCU6679825.1"/>
    <property type="molecule type" value="Genomic_DNA"/>
</dbReference>
<evidence type="ECO:0000256" key="2">
    <source>
        <dbReference type="ARBA" id="ARBA00004749"/>
    </source>
</evidence>
<keyword evidence="5" id="KW-0274">FAD</keyword>
<dbReference type="GO" id="GO:0008682">
    <property type="term" value="F:3-demethoxyubiquinol 3-hydroxylase activity"/>
    <property type="evidence" value="ECO:0007669"/>
    <property type="project" value="UniProtKB-EC"/>
</dbReference>
<feature type="domain" description="FAD-binding" evidence="8">
    <location>
        <begin position="6"/>
        <end position="339"/>
    </location>
</feature>
<dbReference type="PANTHER" id="PTHR43876:SF10">
    <property type="entry name" value="3-DEMETHOXYUBIQUINOL 3-HYDROXYLASE"/>
    <property type="match status" value="1"/>
</dbReference>
<keyword evidence="10" id="KW-1185">Reference proteome</keyword>
<gene>
    <name evidence="9" type="primary">ubiF</name>
    <name evidence="9" type="ORF">M8318_19435</name>
</gene>
<dbReference type="NCBIfam" id="NF005951">
    <property type="entry name" value="PRK08020.1"/>
    <property type="match status" value="1"/>
</dbReference>
<evidence type="ECO:0000256" key="3">
    <source>
        <dbReference type="ARBA" id="ARBA00005349"/>
    </source>
</evidence>
<evidence type="ECO:0000256" key="4">
    <source>
        <dbReference type="ARBA" id="ARBA00022630"/>
    </source>
</evidence>
<reference evidence="9" key="1">
    <citation type="submission" date="2022-05" db="EMBL/GenBank/DDBJ databases">
        <title>Description of a novel species of Leclercia; Leclercia tamurae and the Proposal for a Novel Genus Silvania gen. nov. Containing Two Novel Species Silvania hatchlandensis sp. nov. and Silvania confinis sp. nov. Isolated from the Rhizosphere of Oak.</title>
        <authorList>
            <person name="Maddock D.W."/>
            <person name="Brady C.L."/>
            <person name="Denman S."/>
            <person name="Arnold D."/>
        </authorList>
    </citation>
    <scope>NUCLEOTIDE SEQUENCE</scope>
    <source>
        <strain evidence="9">H6S3</strain>
    </source>
</reference>
<dbReference type="EC" id="1.14.99.60" evidence="9"/>
<dbReference type="InterPro" id="IPR018168">
    <property type="entry name" value="Ubi_Hdrlase_CS"/>
</dbReference>
<proteinExistence type="inferred from homology"/>
<organism evidence="9 10">
    <name type="scientific">Leclercia tamurae</name>
    <dbReference type="NCBI Taxonomy" id="2926467"/>
    <lineage>
        <taxon>Bacteria</taxon>
        <taxon>Pseudomonadati</taxon>
        <taxon>Pseudomonadota</taxon>
        <taxon>Gammaproteobacteria</taxon>
        <taxon>Enterobacterales</taxon>
        <taxon>Enterobacteriaceae</taxon>
        <taxon>Leclercia</taxon>
    </lineage>
</organism>
<evidence type="ECO:0000256" key="7">
    <source>
        <dbReference type="ARBA" id="ARBA00023033"/>
    </source>
</evidence>
<evidence type="ECO:0000256" key="1">
    <source>
        <dbReference type="ARBA" id="ARBA00001974"/>
    </source>
</evidence>
<comment type="similarity">
    <text evidence="3">Belongs to the UbiH/COQ6 family.</text>
</comment>
<comment type="caution">
    <text evidence="9">The sequence shown here is derived from an EMBL/GenBank/DDBJ whole genome shotgun (WGS) entry which is preliminary data.</text>
</comment>
<sequence length="391" mass="42862">MTIQQTGIAIVGGGMVGGALALGLAQHGFEVTVIEQAVPPAFDASQQPDVRISAISAASVDLLRGLGVWDAILAMRAHPYRRLETWEWENAHVVFDAAELKLPLLGYMVENTVLQQALWQALEAHPQVTLRVPASIKHVHRHNEQHLIELDSGEQLAVKLLVGADGANSRVRELAGIGIHAWQYQQSCMLITVACENDPGDSTWQHFTPNGPHAFLPLFDNWASLVWYDTPARIRQLQGLSMEQLQREIAHHFPARLGAVKPVAAGAFPLTRRHALQYAQEGLALVGDAAHTIHPLAGQGVNLGYRDVDALIDVLSSARNHGEAWASHQVLKRYQTRRMADNFIMQSGMDLFYAGFSNDLGPLRVLRNVGLMAAQRAGGLKRQALKYALGL</sequence>
<dbReference type="InterPro" id="IPR002938">
    <property type="entry name" value="FAD-bd"/>
</dbReference>
<dbReference type="PRINTS" id="PR00420">
    <property type="entry name" value="RNGMNOXGNASE"/>
</dbReference>
<dbReference type="Gene3D" id="3.50.50.60">
    <property type="entry name" value="FAD/NAD(P)-binding domain"/>
    <property type="match status" value="2"/>
</dbReference>
<dbReference type="InterPro" id="IPR036188">
    <property type="entry name" value="FAD/NAD-bd_sf"/>
</dbReference>
<evidence type="ECO:0000313" key="10">
    <source>
        <dbReference type="Proteomes" id="UP001062027"/>
    </source>
</evidence>
<keyword evidence="7" id="KW-0503">Monooxygenase</keyword>
<protein>
    <submittedName>
        <fullName evidence="9">2-octaprenyl-3-methyl-6-methoxy-1,4-benzoquinol hydroxylase</fullName>
        <ecNumber evidence="9">1.14.99.60</ecNumber>
    </submittedName>
</protein>
<dbReference type="SUPFAM" id="SSF51905">
    <property type="entry name" value="FAD/NAD(P)-binding domain"/>
    <property type="match status" value="1"/>
</dbReference>
<dbReference type="PROSITE" id="PS01304">
    <property type="entry name" value="UBIH"/>
    <property type="match status" value="1"/>
</dbReference>
<dbReference type="InterPro" id="IPR051205">
    <property type="entry name" value="UbiH/COQ6_monooxygenase"/>
</dbReference>
<evidence type="ECO:0000259" key="8">
    <source>
        <dbReference type="Pfam" id="PF01494"/>
    </source>
</evidence>
<evidence type="ECO:0000313" key="9">
    <source>
        <dbReference type="EMBL" id="MCU6679825.1"/>
    </source>
</evidence>
<evidence type="ECO:0000256" key="6">
    <source>
        <dbReference type="ARBA" id="ARBA00023002"/>
    </source>
</evidence>
<dbReference type="Pfam" id="PF01494">
    <property type="entry name" value="FAD_binding_3"/>
    <property type="match status" value="1"/>
</dbReference>
<evidence type="ECO:0000256" key="5">
    <source>
        <dbReference type="ARBA" id="ARBA00022827"/>
    </source>
</evidence>
<comment type="cofactor">
    <cofactor evidence="1">
        <name>FAD</name>
        <dbReference type="ChEBI" id="CHEBI:57692"/>
    </cofactor>
</comment>
<dbReference type="RefSeq" id="WP_262664049.1">
    <property type="nucleotide sequence ID" value="NZ_JAMHKS010000077.1"/>
</dbReference>
<dbReference type="Proteomes" id="UP001062027">
    <property type="component" value="Unassembled WGS sequence"/>
</dbReference>
<dbReference type="PANTHER" id="PTHR43876">
    <property type="entry name" value="UBIQUINONE BIOSYNTHESIS MONOOXYGENASE COQ6, MITOCHONDRIAL"/>
    <property type="match status" value="1"/>
</dbReference>
<name>A0ABT2RG04_9ENTR</name>
<dbReference type="NCBIfam" id="TIGR01988">
    <property type="entry name" value="Ubi-OHases"/>
    <property type="match status" value="1"/>
</dbReference>